<keyword evidence="2 5" id="KW-0812">Transmembrane</keyword>
<feature type="transmembrane region" description="Helical" evidence="5">
    <location>
        <begin position="32"/>
        <end position="53"/>
    </location>
</feature>
<dbReference type="InterPro" id="IPR052527">
    <property type="entry name" value="Metal_cation-efflux_comp"/>
</dbReference>
<dbReference type="GO" id="GO:0012505">
    <property type="term" value="C:endomembrane system"/>
    <property type="evidence" value="ECO:0007669"/>
    <property type="project" value="UniProtKB-SubCell"/>
</dbReference>
<evidence type="ECO:0000313" key="6">
    <source>
        <dbReference type="EMBL" id="QIE58099.1"/>
    </source>
</evidence>
<dbReference type="PANTHER" id="PTHR43847:SF1">
    <property type="entry name" value="BLL3993 PROTEIN"/>
    <property type="match status" value="1"/>
</dbReference>
<feature type="transmembrane region" description="Helical" evidence="5">
    <location>
        <begin position="95"/>
        <end position="117"/>
    </location>
</feature>
<keyword evidence="3 5" id="KW-1133">Transmembrane helix</keyword>
<proteinExistence type="predicted"/>
<organism evidence="6 7">
    <name type="scientific">Rasiella rasia</name>
    <dbReference type="NCBI Taxonomy" id="2744027"/>
    <lineage>
        <taxon>Bacteria</taxon>
        <taxon>Pseudomonadati</taxon>
        <taxon>Bacteroidota</taxon>
        <taxon>Flavobacteriia</taxon>
        <taxon>Flavobacteriales</taxon>
        <taxon>Flavobacteriaceae</taxon>
        <taxon>Rasiella</taxon>
    </lineage>
</organism>
<name>A0A6G6GHS6_9FLAO</name>
<dbReference type="PANTHER" id="PTHR43847">
    <property type="entry name" value="BLL3993 PROTEIN"/>
    <property type="match status" value="1"/>
</dbReference>
<evidence type="ECO:0000256" key="4">
    <source>
        <dbReference type="ARBA" id="ARBA00023136"/>
    </source>
</evidence>
<evidence type="ECO:0000256" key="1">
    <source>
        <dbReference type="ARBA" id="ARBA00004127"/>
    </source>
</evidence>
<dbReference type="Proteomes" id="UP000505306">
    <property type="component" value="Chromosome"/>
</dbReference>
<keyword evidence="7" id="KW-1185">Reference proteome</keyword>
<dbReference type="Gene3D" id="1.20.120.1630">
    <property type="match status" value="1"/>
</dbReference>
<keyword evidence="4 5" id="KW-0472">Membrane</keyword>
<accession>A0A6G6GHS6</accession>
<reference evidence="6 7" key="1">
    <citation type="submission" date="2020-02" db="EMBL/GenBank/DDBJ databases">
        <title>Complete genome sequence of Flavobacteriaceae bacterium.</title>
        <authorList>
            <person name="Kim S.-J."/>
            <person name="Kim Y.-S."/>
            <person name="Kim K.-H."/>
        </authorList>
    </citation>
    <scope>NUCLEOTIDE SEQUENCE [LARGE SCALE GENOMIC DNA]</scope>
    <source>
        <strain evidence="6 7">RR4-40</strain>
    </source>
</reference>
<evidence type="ECO:0000256" key="5">
    <source>
        <dbReference type="SAM" id="Phobius"/>
    </source>
</evidence>
<evidence type="ECO:0000256" key="2">
    <source>
        <dbReference type="ARBA" id="ARBA00022692"/>
    </source>
</evidence>
<dbReference type="Pfam" id="PF04191">
    <property type="entry name" value="PEMT"/>
    <property type="match status" value="1"/>
</dbReference>
<dbReference type="InterPro" id="IPR007318">
    <property type="entry name" value="Phopholipid_MeTrfase"/>
</dbReference>
<dbReference type="KEGG" id="mgel:G5B37_00510"/>
<dbReference type="AlphaFoldDB" id="A0A6G6GHS6"/>
<dbReference type="RefSeq" id="WP_164678097.1">
    <property type="nucleotide sequence ID" value="NZ_CP049057.1"/>
</dbReference>
<keyword evidence="6" id="KW-0489">Methyltransferase</keyword>
<dbReference type="GO" id="GO:0032259">
    <property type="term" value="P:methylation"/>
    <property type="evidence" value="ECO:0007669"/>
    <property type="project" value="UniProtKB-KW"/>
</dbReference>
<keyword evidence="6" id="KW-0808">Transferase</keyword>
<evidence type="ECO:0000256" key="3">
    <source>
        <dbReference type="ARBA" id="ARBA00022989"/>
    </source>
</evidence>
<protein>
    <submittedName>
        <fullName evidence="6">Isoprenylcysteine carboxylmethyltransferase family protein</fullName>
    </submittedName>
</protein>
<feature type="transmembrane region" description="Helical" evidence="5">
    <location>
        <begin position="6"/>
        <end position="25"/>
    </location>
</feature>
<dbReference type="GO" id="GO:0008168">
    <property type="term" value="F:methyltransferase activity"/>
    <property type="evidence" value="ECO:0007669"/>
    <property type="project" value="UniProtKB-KW"/>
</dbReference>
<comment type="subcellular location">
    <subcellularLocation>
        <location evidence="1">Endomembrane system</location>
        <topology evidence="1">Multi-pass membrane protein</topology>
    </subcellularLocation>
</comment>
<evidence type="ECO:0000313" key="7">
    <source>
        <dbReference type="Proteomes" id="UP000505306"/>
    </source>
</evidence>
<sequence>MKKDCLYIFIQFSLFAIYFIDWGWLSLSLPQWIIYPSLAGTFLGVVTVILGIINLNENISPFPSPKNNSVLISTGIYKYIRHPIYSGILVGLMGYAFYSFSLFKLLVVLLLGLVFYFKSSFEEKLLVKRYEAYSEYKKRTGRFFPKLQL</sequence>
<gene>
    <name evidence="6" type="ORF">G5B37_00510</name>
</gene>
<dbReference type="EMBL" id="CP049057">
    <property type="protein sequence ID" value="QIE58099.1"/>
    <property type="molecule type" value="Genomic_DNA"/>
</dbReference>